<comment type="caution">
    <text evidence="2">The sequence shown here is derived from an EMBL/GenBank/DDBJ whole genome shotgun (WGS) entry which is preliminary data.</text>
</comment>
<sequence>HGRTLKKGGIPPDFRCSGNLLPSSSLSPVGSVNVFVVPEAAVTATLSIFRNGAFDCALIFVVVPFTVLLLTNQAYVLDPSATAATHTMATFVTLI</sequence>
<keyword evidence="3" id="KW-1185">Reference proteome</keyword>
<feature type="non-terminal residue" evidence="2">
    <location>
        <position position="1"/>
    </location>
</feature>
<evidence type="ECO:0000313" key="2">
    <source>
        <dbReference type="EMBL" id="MEQ2359594.1"/>
    </source>
</evidence>
<proteinExistence type="predicted"/>
<keyword evidence="1" id="KW-1133">Transmembrane helix</keyword>
<dbReference type="RefSeq" id="WP_349078342.1">
    <property type="nucleotide sequence ID" value="NZ_JBBMEI010000060.1"/>
</dbReference>
<dbReference type="EMBL" id="JBBMEI010000060">
    <property type="protein sequence ID" value="MEQ2359594.1"/>
    <property type="molecule type" value="Genomic_DNA"/>
</dbReference>
<keyword evidence="1" id="KW-0472">Membrane</keyword>
<name>A0ABV1ARQ2_9FIRM</name>
<evidence type="ECO:0000313" key="3">
    <source>
        <dbReference type="Proteomes" id="UP001446032"/>
    </source>
</evidence>
<feature type="transmembrane region" description="Helical" evidence="1">
    <location>
        <begin position="56"/>
        <end position="76"/>
    </location>
</feature>
<gene>
    <name evidence="2" type="ORF">WMO75_14935</name>
</gene>
<protein>
    <submittedName>
        <fullName evidence="2">Uncharacterized protein</fullName>
    </submittedName>
</protein>
<reference evidence="2 3" key="1">
    <citation type="submission" date="2024-03" db="EMBL/GenBank/DDBJ databases">
        <title>Human intestinal bacterial collection.</title>
        <authorList>
            <person name="Pauvert C."/>
            <person name="Hitch T.C.A."/>
            <person name="Clavel T."/>
        </authorList>
    </citation>
    <scope>NUCLEOTIDE SEQUENCE [LARGE SCALE GENOMIC DNA]</scope>
    <source>
        <strain evidence="2 3">CLA-AA-H95</strain>
    </source>
</reference>
<accession>A0ABV1ARQ2</accession>
<dbReference type="Proteomes" id="UP001446032">
    <property type="component" value="Unassembled WGS sequence"/>
</dbReference>
<keyword evidence="1" id="KW-0812">Transmembrane</keyword>
<evidence type="ECO:0000256" key="1">
    <source>
        <dbReference type="SAM" id="Phobius"/>
    </source>
</evidence>
<organism evidence="2 3">
    <name type="scientific">Blautia intestinihominis</name>
    <dbReference type="NCBI Taxonomy" id="3133152"/>
    <lineage>
        <taxon>Bacteria</taxon>
        <taxon>Bacillati</taxon>
        <taxon>Bacillota</taxon>
        <taxon>Clostridia</taxon>
        <taxon>Lachnospirales</taxon>
        <taxon>Lachnospiraceae</taxon>
        <taxon>Blautia</taxon>
    </lineage>
</organism>